<dbReference type="EMBL" id="JAGSOT010000087">
    <property type="protein sequence ID" value="MBR7798088.1"/>
    <property type="molecule type" value="Genomic_DNA"/>
</dbReference>
<dbReference type="SMART" id="SM00283">
    <property type="entry name" value="MA"/>
    <property type="match status" value="1"/>
</dbReference>
<dbReference type="InterPro" id="IPR009050">
    <property type="entry name" value="Globin-like_sf"/>
</dbReference>
<organism evidence="5 6">
    <name type="scientific">Virgibacillus salarius</name>
    <dbReference type="NCBI Taxonomy" id="447199"/>
    <lineage>
        <taxon>Bacteria</taxon>
        <taxon>Bacillati</taxon>
        <taxon>Bacillota</taxon>
        <taxon>Bacilli</taxon>
        <taxon>Bacillales</taxon>
        <taxon>Bacillaceae</taxon>
        <taxon>Virgibacillus</taxon>
    </lineage>
</organism>
<accession>A0A941E1N3</accession>
<evidence type="ECO:0000313" key="6">
    <source>
        <dbReference type="Proteomes" id="UP000675284"/>
    </source>
</evidence>
<evidence type="ECO:0000256" key="3">
    <source>
        <dbReference type="SAM" id="Coils"/>
    </source>
</evidence>
<comment type="caution">
    <text evidence="5">The sequence shown here is derived from an EMBL/GenBank/DDBJ whole genome shotgun (WGS) entry which is preliminary data.</text>
</comment>
<keyword evidence="3" id="KW-0175">Coiled coil</keyword>
<evidence type="ECO:0000259" key="4">
    <source>
        <dbReference type="PROSITE" id="PS50111"/>
    </source>
</evidence>
<dbReference type="InterPro" id="IPR039379">
    <property type="entry name" value="Protoglobin_sensor_dom"/>
</dbReference>
<dbReference type="InterPro" id="IPR044398">
    <property type="entry name" value="Globin-sensor_dom"/>
</dbReference>
<dbReference type="PROSITE" id="PS50111">
    <property type="entry name" value="CHEMOTAXIS_TRANSDUC_2"/>
    <property type="match status" value="1"/>
</dbReference>
<dbReference type="Gene3D" id="1.10.490.10">
    <property type="entry name" value="Globins"/>
    <property type="match status" value="1"/>
</dbReference>
<dbReference type="AlphaFoldDB" id="A0A941E1N3"/>
<evidence type="ECO:0000256" key="2">
    <source>
        <dbReference type="PROSITE-ProRule" id="PRU00284"/>
    </source>
</evidence>
<name>A0A941E1N3_9BACI</name>
<dbReference type="Pfam" id="PF11563">
    <property type="entry name" value="Protoglobin"/>
    <property type="match status" value="1"/>
</dbReference>
<reference evidence="5" key="1">
    <citation type="submission" date="2021-04" db="EMBL/GenBank/DDBJ databases">
        <title>Isolation and polyphasic classification of algal microorganism.</title>
        <authorList>
            <person name="Wang S."/>
        </authorList>
    </citation>
    <scope>NUCLEOTIDE SEQUENCE</scope>
    <source>
        <strain evidence="5">720a</strain>
    </source>
</reference>
<dbReference type="Pfam" id="PF00015">
    <property type="entry name" value="MCPsignal"/>
    <property type="match status" value="1"/>
</dbReference>
<sequence>MLRNTKKTTTRQLEGGQAKLQIEAGSEVERQFQMIGLTEADLRIIHCTQEYVVENLDFMVDRFYQNLENEPALLQIINQHSSIEKLKQTLKRHISEMFTGVINEEYFSKRQRIALIHVHIGLDTKWYMCAFQDLFLSLVTIIEKNINSKDECFLAIRSISKIVNLEQQLVLEAYDAETERIKKQAEEQKQLIRENVAHASENLAAISEETNAAFQQLSSQSDEIVLIANAGSELSYLAEKRATNGKQQVNEQKENMSTIHYSIHKLASEVKALADISKKMQGIIDIVTGIADQTSLLSLNASIEAARAGEHGRGFAVVAEEVRKLADETKRSVTNVSTLISNTDQQVEKLTGSLYKISEEIENGNDTFKESETHFAEIVNTMKKTRIQNNKIEKEFISFVNVLDELGKAMDEVASSADNLTMITSEMQ</sequence>
<keyword evidence="1 2" id="KW-0807">Transducer</keyword>
<dbReference type="InterPro" id="IPR012292">
    <property type="entry name" value="Globin/Proto"/>
</dbReference>
<dbReference type="PANTHER" id="PTHR32089:SF118">
    <property type="entry name" value="HEME-BASED AEROTACTIC TRANSDUCER HEMAT"/>
    <property type="match status" value="1"/>
</dbReference>
<dbReference type="Gene3D" id="1.10.287.950">
    <property type="entry name" value="Methyl-accepting chemotaxis protein"/>
    <property type="match status" value="1"/>
</dbReference>
<dbReference type="SUPFAM" id="SSF46458">
    <property type="entry name" value="Globin-like"/>
    <property type="match status" value="1"/>
</dbReference>
<evidence type="ECO:0000313" key="5">
    <source>
        <dbReference type="EMBL" id="MBR7798088.1"/>
    </source>
</evidence>
<evidence type="ECO:0000256" key="1">
    <source>
        <dbReference type="ARBA" id="ARBA00023224"/>
    </source>
</evidence>
<dbReference type="GO" id="GO:0020037">
    <property type="term" value="F:heme binding"/>
    <property type="evidence" value="ECO:0007669"/>
    <property type="project" value="InterPro"/>
</dbReference>
<dbReference type="GO" id="GO:0016020">
    <property type="term" value="C:membrane"/>
    <property type="evidence" value="ECO:0007669"/>
    <property type="project" value="InterPro"/>
</dbReference>
<feature type="domain" description="Methyl-accepting transducer" evidence="4">
    <location>
        <begin position="194"/>
        <end position="421"/>
    </location>
</feature>
<dbReference type="CDD" id="cd01068">
    <property type="entry name" value="globin_sensor"/>
    <property type="match status" value="1"/>
</dbReference>
<feature type="coiled-coil region" evidence="3">
    <location>
        <begin position="171"/>
        <end position="209"/>
    </location>
</feature>
<proteinExistence type="predicted"/>
<dbReference type="PANTHER" id="PTHR32089">
    <property type="entry name" value="METHYL-ACCEPTING CHEMOTAXIS PROTEIN MCPB"/>
    <property type="match status" value="1"/>
</dbReference>
<dbReference type="InterPro" id="IPR004089">
    <property type="entry name" value="MCPsignal_dom"/>
</dbReference>
<dbReference type="GO" id="GO:0019825">
    <property type="term" value="F:oxygen binding"/>
    <property type="evidence" value="ECO:0007669"/>
    <property type="project" value="InterPro"/>
</dbReference>
<protein>
    <submittedName>
        <fullName evidence="5">Globin-coupled sensor protein</fullName>
    </submittedName>
</protein>
<gene>
    <name evidence="5" type="ORF">KCX74_18880</name>
</gene>
<keyword evidence="6" id="KW-1185">Reference proteome</keyword>
<dbReference type="Proteomes" id="UP000675284">
    <property type="component" value="Unassembled WGS sequence"/>
</dbReference>
<dbReference type="RefSeq" id="WP_166530958.1">
    <property type="nucleotide sequence ID" value="NZ_JAGSOT010000087.1"/>
</dbReference>
<dbReference type="SUPFAM" id="SSF58104">
    <property type="entry name" value="Methyl-accepting chemotaxis protein (MCP) signaling domain"/>
    <property type="match status" value="1"/>
</dbReference>
<dbReference type="GO" id="GO:0007165">
    <property type="term" value="P:signal transduction"/>
    <property type="evidence" value="ECO:0007669"/>
    <property type="project" value="UniProtKB-KW"/>
</dbReference>